<dbReference type="GeneID" id="47722445"/>
<dbReference type="PANTHER" id="PTHR43811">
    <property type="entry name" value="FKBP-TYPE PEPTIDYL-PROLYL CIS-TRANS ISOMERASE FKPA"/>
    <property type="match status" value="1"/>
</dbReference>
<comment type="similarity">
    <text evidence="2 6">Belongs to the FKBP-type PPIase family.</text>
</comment>
<dbReference type="PROSITE" id="PS50059">
    <property type="entry name" value="FKBP_PPIASE"/>
    <property type="match status" value="1"/>
</dbReference>
<dbReference type="STRING" id="1349785.GCA_000509405_01022"/>
<evidence type="ECO:0000256" key="1">
    <source>
        <dbReference type="ARBA" id="ARBA00000971"/>
    </source>
</evidence>
<dbReference type="PROSITE" id="PS51257">
    <property type="entry name" value="PROKAR_LIPOPROTEIN"/>
    <property type="match status" value="1"/>
</dbReference>
<reference evidence="9 10" key="1">
    <citation type="submission" date="2016-11" db="EMBL/GenBank/DDBJ databases">
        <authorList>
            <person name="Jaros S."/>
            <person name="Januszkiewicz K."/>
            <person name="Wedrychowicz H."/>
        </authorList>
    </citation>
    <scope>NUCLEOTIDE SEQUENCE [LARGE SCALE GENOMIC DNA]</scope>
    <source>
        <strain evidence="9">NCIMB 2154T</strain>
    </source>
</reference>
<dbReference type="OrthoDB" id="9814548at2"/>
<keyword evidence="10" id="KW-1185">Reference proteome</keyword>
<dbReference type="InterPro" id="IPR046357">
    <property type="entry name" value="PPIase_dom_sf"/>
</dbReference>
<evidence type="ECO:0000256" key="3">
    <source>
        <dbReference type="ARBA" id="ARBA00023110"/>
    </source>
</evidence>
<dbReference type="InterPro" id="IPR001179">
    <property type="entry name" value="PPIase_FKBP_dom"/>
</dbReference>
<dbReference type="AlphaFoldDB" id="A0A2H1E7J6"/>
<name>A0A2H1E7J6_9FLAO</name>
<dbReference type="KEGG" id="tmar:MARIT_0879"/>
<feature type="chain" id="PRO_5013809645" description="Peptidyl-prolyl cis-trans isomerase" evidence="7">
    <location>
        <begin position="21"/>
        <end position="153"/>
    </location>
</feature>
<evidence type="ECO:0000313" key="9">
    <source>
        <dbReference type="EMBL" id="SFZ80949.1"/>
    </source>
</evidence>
<dbReference type="SUPFAM" id="SSF54534">
    <property type="entry name" value="FKBP-like"/>
    <property type="match status" value="1"/>
</dbReference>
<proteinExistence type="inferred from homology"/>
<dbReference type="Pfam" id="PF00254">
    <property type="entry name" value="FKBP_C"/>
    <property type="match status" value="1"/>
</dbReference>
<keyword evidence="4 5" id="KW-0413">Isomerase</keyword>
<organism evidence="9 10">
    <name type="scientific">Tenacibaculum maritimum NCIMB 2154</name>
    <dbReference type="NCBI Taxonomy" id="1349785"/>
    <lineage>
        <taxon>Bacteria</taxon>
        <taxon>Pseudomonadati</taxon>
        <taxon>Bacteroidota</taxon>
        <taxon>Flavobacteriia</taxon>
        <taxon>Flavobacteriales</taxon>
        <taxon>Flavobacteriaceae</taxon>
        <taxon>Tenacibaculum</taxon>
    </lineage>
</organism>
<dbReference type="GO" id="GO:0003755">
    <property type="term" value="F:peptidyl-prolyl cis-trans isomerase activity"/>
    <property type="evidence" value="ECO:0007669"/>
    <property type="project" value="UniProtKB-UniRule"/>
</dbReference>
<keyword evidence="7" id="KW-0732">Signal</keyword>
<evidence type="ECO:0000256" key="5">
    <source>
        <dbReference type="PROSITE-ProRule" id="PRU00277"/>
    </source>
</evidence>
<dbReference type="RefSeq" id="WP_024741664.1">
    <property type="nucleotide sequence ID" value="NZ_BAUG01000032.1"/>
</dbReference>
<feature type="domain" description="PPIase FKBP-type" evidence="8">
    <location>
        <begin position="70"/>
        <end position="153"/>
    </location>
</feature>
<evidence type="ECO:0000256" key="7">
    <source>
        <dbReference type="SAM" id="SignalP"/>
    </source>
</evidence>
<dbReference type="PANTHER" id="PTHR43811:SF19">
    <property type="entry name" value="39 KDA FK506-BINDING NUCLEAR PROTEIN"/>
    <property type="match status" value="1"/>
</dbReference>
<dbReference type="Gene3D" id="3.10.50.40">
    <property type="match status" value="1"/>
</dbReference>
<dbReference type="EMBL" id="LT634361">
    <property type="protein sequence ID" value="SFZ80949.1"/>
    <property type="molecule type" value="Genomic_DNA"/>
</dbReference>
<dbReference type="Proteomes" id="UP000231564">
    <property type="component" value="Chromosome MARIT"/>
</dbReference>
<evidence type="ECO:0000256" key="2">
    <source>
        <dbReference type="ARBA" id="ARBA00006577"/>
    </source>
</evidence>
<protein>
    <recommendedName>
        <fullName evidence="6">Peptidyl-prolyl cis-trans isomerase</fullName>
        <ecNumber evidence="6">5.2.1.8</ecNumber>
    </recommendedName>
</protein>
<gene>
    <name evidence="9" type="ORF">MARIT_0879</name>
</gene>
<accession>A0A2H1E7J6</accession>
<evidence type="ECO:0000256" key="4">
    <source>
        <dbReference type="ARBA" id="ARBA00023235"/>
    </source>
</evidence>
<evidence type="ECO:0000259" key="8">
    <source>
        <dbReference type="PROSITE" id="PS50059"/>
    </source>
</evidence>
<comment type="catalytic activity">
    <reaction evidence="1 5 6">
        <text>[protein]-peptidylproline (omega=180) = [protein]-peptidylproline (omega=0)</text>
        <dbReference type="Rhea" id="RHEA:16237"/>
        <dbReference type="Rhea" id="RHEA-COMP:10747"/>
        <dbReference type="Rhea" id="RHEA-COMP:10748"/>
        <dbReference type="ChEBI" id="CHEBI:83833"/>
        <dbReference type="ChEBI" id="CHEBI:83834"/>
        <dbReference type="EC" id="5.2.1.8"/>
    </reaction>
</comment>
<sequence length="153" mass="16957">MKSHLFLFLFSLLLSFSCTNDTDDTVNYDVQNEADIIKYIAKHKLLANRTDTGLYYVIDEIGMGKKPTSSSEVTVSYKGYFLDGTTFDQSDAKGISFKLQQVIDGWTEGLTYFKEGGSGMLLIPSRLAYGNTGNSRIPGGAVLIFEIKLLKVN</sequence>
<evidence type="ECO:0000313" key="10">
    <source>
        <dbReference type="Proteomes" id="UP000231564"/>
    </source>
</evidence>
<feature type="signal peptide" evidence="7">
    <location>
        <begin position="1"/>
        <end position="20"/>
    </location>
</feature>
<evidence type="ECO:0000256" key="6">
    <source>
        <dbReference type="RuleBase" id="RU003915"/>
    </source>
</evidence>
<dbReference type="EC" id="5.2.1.8" evidence="6"/>
<keyword evidence="3 5" id="KW-0697">Rotamase</keyword>